<dbReference type="Gene3D" id="3.40.190.170">
    <property type="entry name" value="Bacterial extracellular solute-binding protein, family 7"/>
    <property type="match status" value="1"/>
</dbReference>
<protein>
    <submittedName>
        <fullName evidence="3">Outer membrane transporter protein TsaT</fullName>
    </submittedName>
</protein>
<dbReference type="PANTHER" id="PTHR33376">
    <property type="match status" value="1"/>
</dbReference>
<dbReference type="AlphaFoldDB" id="A0A5E4RHF9"/>
<feature type="signal peptide" evidence="2">
    <location>
        <begin position="1"/>
        <end position="30"/>
    </location>
</feature>
<organism evidence="3 4">
    <name type="scientific">Pandoraea eparura</name>
    <dbReference type="NCBI Taxonomy" id="2508291"/>
    <lineage>
        <taxon>Bacteria</taxon>
        <taxon>Pseudomonadati</taxon>
        <taxon>Pseudomonadota</taxon>
        <taxon>Betaproteobacteria</taxon>
        <taxon>Burkholderiales</taxon>
        <taxon>Burkholderiaceae</taxon>
        <taxon>Pandoraea</taxon>
    </lineage>
</organism>
<dbReference type="PANTHER" id="PTHR33376:SF15">
    <property type="entry name" value="BLL6794 PROTEIN"/>
    <property type="match status" value="1"/>
</dbReference>
<name>A0A5E4RHF9_9BURK</name>
<evidence type="ECO:0000313" key="3">
    <source>
        <dbReference type="EMBL" id="VVD61439.1"/>
    </source>
</evidence>
<evidence type="ECO:0000256" key="2">
    <source>
        <dbReference type="SAM" id="SignalP"/>
    </source>
</evidence>
<feature type="chain" id="PRO_5022926604" evidence="2">
    <location>
        <begin position="31"/>
        <end position="350"/>
    </location>
</feature>
<sequence length="350" mass="37389">MKARTWLSGALFALLLYGSLGLLPAGAAPATTTATTTLVINTYLPPKYPLNSHVLKAWADDVARVTEGRVRILIPPASLAAPQQLWEAVTGGVVDGAYVFNGNFYRQLPLMQIAHLPLGSTTARGMSVALWRTYQRYFKSANEYRDVELLALFAFPGGQLYGLKHPLNSLADLQGNKVWALPGVAAQVMEAAGAGVMSTPAAKISEIVASGMVDGFAGIPEMDAGALKVIRYARYETVVPGALTSPSFSLILNKKKWQSISPQDRAAIMKVSGEAFAQRLAIFDQINAGARKKAAADGLRVSEASPQFVEALKQLAVPLETAWLGRAARANVDGAAALAFYREEAGRTDQ</sequence>
<keyword evidence="4" id="KW-1185">Reference proteome</keyword>
<accession>A0A5E4RHF9</accession>
<keyword evidence="1 2" id="KW-0732">Signal</keyword>
<dbReference type="NCBIfam" id="NF037995">
    <property type="entry name" value="TRAP_S1"/>
    <property type="match status" value="1"/>
</dbReference>
<dbReference type="Proteomes" id="UP000400981">
    <property type="component" value="Unassembled WGS sequence"/>
</dbReference>
<dbReference type="GO" id="GO:0055085">
    <property type="term" value="P:transmembrane transport"/>
    <property type="evidence" value="ECO:0007669"/>
    <property type="project" value="InterPro"/>
</dbReference>
<evidence type="ECO:0000256" key="1">
    <source>
        <dbReference type="ARBA" id="ARBA00022729"/>
    </source>
</evidence>
<dbReference type="OrthoDB" id="9794826at2"/>
<dbReference type="InterPro" id="IPR038404">
    <property type="entry name" value="TRAP_DctP_sf"/>
</dbReference>
<dbReference type="InterPro" id="IPR018389">
    <property type="entry name" value="DctP_fam"/>
</dbReference>
<gene>
    <name evidence="3" type="primary">tsaT</name>
    <name evidence="3" type="ORF">PEP31012_00122</name>
</gene>
<dbReference type="Pfam" id="PF03480">
    <property type="entry name" value="DctP"/>
    <property type="match status" value="1"/>
</dbReference>
<proteinExistence type="predicted"/>
<dbReference type="EMBL" id="CABPSH010000001">
    <property type="protein sequence ID" value="VVD61439.1"/>
    <property type="molecule type" value="Genomic_DNA"/>
</dbReference>
<reference evidence="3 4" key="1">
    <citation type="submission" date="2019-08" db="EMBL/GenBank/DDBJ databases">
        <authorList>
            <person name="Peeters C."/>
        </authorList>
    </citation>
    <scope>NUCLEOTIDE SEQUENCE [LARGE SCALE GENOMIC DNA]</scope>
    <source>
        <strain evidence="3 4">LMG 31012</strain>
    </source>
</reference>
<evidence type="ECO:0000313" key="4">
    <source>
        <dbReference type="Proteomes" id="UP000400981"/>
    </source>
</evidence>